<feature type="domain" description="HTH araC/xylS-type" evidence="9">
    <location>
        <begin position="429"/>
        <end position="527"/>
    </location>
</feature>
<dbReference type="Gene3D" id="3.40.50.2300">
    <property type="match status" value="1"/>
</dbReference>
<proteinExistence type="predicted"/>
<keyword evidence="4" id="KW-0902">Two-component regulatory system</keyword>
<dbReference type="SUPFAM" id="SSF52172">
    <property type="entry name" value="CheY-like"/>
    <property type="match status" value="1"/>
</dbReference>
<dbReference type="PROSITE" id="PS00041">
    <property type="entry name" value="HTH_ARAC_FAMILY_1"/>
    <property type="match status" value="1"/>
</dbReference>
<keyword evidence="2" id="KW-0963">Cytoplasm</keyword>
<dbReference type="Pfam" id="PF12833">
    <property type="entry name" value="HTH_18"/>
    <property type="match status" value="1"/>
</dbReference>
<evidence type="ECO:0000256" key="8">
    <source>
        <dbReference type="PROSITE-ProRule" id="PRU00169"/>
    </source>
</evidence>
<comment type="subcellular location">
    <subcellularLocation>
        <location evidence="1">Cytoplasm</location>
    </subcellularLocation>
</comment>
<dbReference type="PANTHER" id="PTHR42713">
    <property type="entry name" value="HISTIDINE KINASE-RELATED"/>
    <property type="match status" value="1"/>
</dbReference>
<dbReference type="GO" id="GO:0043565">
    <property type="term" value="F:sequence-specific DNA binding"/>
    <property type="evidence" value="ECO:0007669"/>
    <property type="project" value="InterPro"/>
</dbReference>
<dbReference type="SMART" id="SM00342">
    <property type="entry name" value="HTH_ARAC"/>
    <property type="match status" value="1"/>
</dbReference>
<evidence type="ECO:0000256" key="2">
    <source>
        <dbReference type="ARBA" id="ARBA00022490"/>
    </source>
</evidence>
<dbReference type="Pfam" id="PF00072">
    <property type="entry name" value="Response_reg"/>
    <property type="match status" value="1"/>
</dbReference>
<evidence type="ECO:0000256" key="4">
    <source>
        <dbReference type="ARBA" id="ARBA00023012"/>
    </source>
</evidence>
<dbReference type="Proteomes" id="UP000272528">
    <property type="component" value="Chromosome"/>
</dbReference>
<protein>
    <submittedName>
        <fullName evidence="11">Response regulator</fullName>
    </submittedName>
</protein>
<evidence type="ECO:0000256" key="3">
    <source>
        <dbReference type="ARBA" id="ARBA00022553"/>
    </source>
</evidence>
<dbReference type="PROSITE" id="PS50110">
    <property type="entry name" value="RESPONSE_REGULATORY"/>
    <property type="match status" value="1"/>
</dbReference>
<evidence type="ECO:0000259" key="9">
    <source>
        <dbReference type="PROSITE" id="PS01124"/>
    </source>
</evidence>
<dbReference type="InterPro" id="IPR011006">
    <property type="entry name" value="CheY-like_superfamily"/>
</dbReference>
<feature type="modified residue" description="4-aspartylphosphate" evidence="8">
    <location>
        <position position="55"/>
    </location>
</feature>
<accession>A0A3Q8X3V5</accession>
<dbReference type="Gene3D" id="1.10.10.60">
    <property type="entry name" value="Homeodomain-like"/>
    <property type="match status" value="2"/>
</dbReference>
<dbReference type="GO" id="GO:0005737">
    <property type="term" value="C:cytoplasm"/>
    <property type="evidence" value="ECO:0007669"/>
    <property type="project" value="UniProtKB-SubCell"/>
</dbReference>
<evidence type="ECO:0000256" key="7">
    <source>
        <dbReference type="ARBA" id="ARBA00023163"/>
    </source>
</evidence>
<dbReference type="OrthoDB" id="324626at2"/>
<dbReference type="RefSeq" id="WP_126014782.1">
    <property type="nucleotide sequence ID" value="NZ_CP034437.1"/>
</dbReference>
<dbReference type="GO" id="GO:0003700">
    <property type="term" value="F:DNA-binding transcription factor activity"/>
    <property type="evidence" value="ECO:0007669"/>
    <property type="project" value="InterPro"/>
</dbReference>
<keyword evidence="5" id="KW-0805">Transcription regulation</keyword>
<dbReference type="InterPro" id="IPR051552">
    <property type="entry name" value="HptR"/>
</dbReference>
<dbReference type="InterPro" id="IPR018060">
    <property type="entry name" value="HTH_AraC"/>
</dbReference>
<reference evidence="12" key="1">
    <citation type="submission" date="2018-12" db="EMBL/GenBank/DDBJ databases">
        <title>Genome sequence of Peanibacillus sp.</title>
        <authorList>
            <person name="Subramani G."/>
            <person name="Srinivasan S."/>
            <person name="Kim M.K."/>
        </authorList>
    </citation>
    <scope>NUCLEOTIDE SEQUENCE [LARGE SCALE GENOMIC DNA]</scope>
    <source>
        <strain evidence="12">18JY67-1</strain>
    </source>
</reference>
<organism evidence="11 12">
    <name type="scientific">Paenibacillus albus</name>
    <dbReference type="NCBI Taxonomy" id="2495582"/>
    <lineage>
        <taxon>Bacteria</taxon>
        <taxon>Bacillati</taxon>
        <taxon>Bacillota</taxon>
        <taxon>Bacilli</taxon>
        <taxon>Bacillales</taxon>
        <taxon>Paenibacillaceae</taxon>
        <taxon>Paenibacillus</taxon>
    </lineage>
</organism>
<dbReference type="InterPro" id="IPR018062">
    <property type="entry name" value="HTH_AraC-typ_CS"/>
</dbReference>
<sequence length="534" mass="61262">MYDVLIVEDEPIARESLKYLIDWRALGFEIKGEAENGQQAIEMMRSHYYSLVLTDIRMPVMSGLDFVAELRKFSNAEVIILTGYDDFEYARQGLKLGVQDYMLKPVDEDDLAIVVDRIREDLNEKYRTRKQLNLGVSALRDQFFKKWAHGGMKVREFEEQMKLLNMPLAWPSFCCLVVEMDFVHSLHAYWTDQEMSLKRFAIRNIIEDICSQVGHVFEESEERFAIVCSGGEREERGGDEGLKQILALAERLASSIALYAKEAVSIGVGRIVIASEDVPLSFTAAERALDGKFLSGKNAILTGVQREGADLEQTELRAMEENVIEAMRSFRHDLLSAALLQLKEAYRSSSVPPGIIKLRVLEQLVQLFHLVKEAGANQALLFDSGFGDYDRVMSIRTIDDLYQFLENKCLSAFELLMRIKEQPANKVFLTVQKLVLEQFQTPISLRSIAQQVYMNPYYLGKLFKANAGLSFNEYLQQVRMDKAKELLRRTDKKVYEIAQEVGFGELDWFYKRFKLYTGLSAGEYRSSFQPQSKE</sequence>
<keyword evidence="7" id="KW-0804">Transcription</keyword>
<keyword evidence="6" id="KW-0238">DNA-binding</keyword>
<dbReference type="SUPFAM" id="SSF46689">
    <property type="entry name" value="Homeodomain-like"/>
    <property type="match status" value="2"/>
</dbReference>
<dbReference type="InterPro" id="IPR001789">
    <property type="entry name" value="Sig_transdc_resp-reg_receiver"/>
</dbReference>
<dbReference type="CDD" id="cd17536">
    <property type="entry name" value="REC_YesN-like"/>
    <property type="match status" value="1"/>
</dbReference>
<evidence type="ECO:0000256" key="6">
    <source>
        <dbReference type="ARBA" id="ARBA00023125"/>
    </source>
</evidence>
<name>A0A3Q8X3V5_9BACL</name>
<dbReference type="AlphaFoldDB" id="A0A3Q8X3V5"/>
<feature type="domain" description="Response regulatory" evidence="10">
    <location>
        <begin position="3"/>
        <end position="119"/>
    </location>
</feature>
<dbReference type="InterPro" id="IPR041522">
    <property type="entry name" value="CdaR_GGDEF"/>
</dbReference>
<dbReference type="Pfam" id="PF17853">
    <property type="entry name" value="GGDEF_2"/>
    <property type="match status" value="1"/>
</dbReference>
<evidence type="ECO:0000259" key="10">
    <source>
        <dbReference type="PROSITE" id="PS50110"/>
    </source>
</evidence>
<gene>
    <name evidence="11" type="ORF">EJC50_09310</name>
</gene>
<dbReference type="KEGG" id="palb:EJC50_09310"/>
<dbReference type="GO" id="GO:0000160">
    <property type="term" value="P:phosphorelay signal transduction system"/>
    <property type="evidence" value="ECO:0007669"/>
    <property type="project" value="UniProtKB-KW"/>
</dbReference>
<evidence type="ECO:0000256" key="5">
    <source>
        <dbReference type="ARBA" id="ARBA00023015"/>
    </source>
</evidence>
<dbReference type="PROSITE" id="PS01124">
    <property type="entry name" value="HTH_ARAC_FAMILY_2"/>
    <property type="match status" value="1"/>
</dbReference>
<evidence type="ECO:0000313" key="12">
    <source>
        <dbReference type="Proteomes" id="UP000272528"/>
    </source>
</evidence>
<dbReference type="PANTHER" id="PTHR42713:SF3">
    <property type="entry name" value="TRANSCRIPTIONAL REGULATORY PROTEIN HPTR"/>
    <property type="match status" value="1"/>
</dbReference>
<evidence type="ECO:0000313" key="11">
    <source>
        <dbReference type="EMBL" id="AZN39822.1"/>
    </source>
</evidence>
<dbReference type="EMBL" id="CP034437">
    <property type="protein sequence ID" value="AZN39822.1"/>
    <property type="molecule type" value="Genomic_DNA"/>
</dbReference>
<dbReference type="SMART" id="SM00448">
    <property type="entry name" value="REC"/>
    <property type="match status" value="1"/>
</dbReference>
<dbReference type="InterPro" id="IPR009057">
    <property type="entry name" value="Homeodomain-like_sf"/>
</dbReference>
<evidence type="ECO:0000256" key="1">
    <source>
        <dbReference type="ARBA" id="ARBA00004496"/>
    </source>
</evidence>
<keyword evidence="3 8" id="KW-0597">Phosphoprotein</keyword>
<keyword evidence="12" id="KW-1185">Reference proteome</keyword>